<proteinExistence type="predicted"/>
<keyword evidence="4" id="KW-1185">Reference proteome</keyword>
<dbReference type="AlphaFoldDB" id="A0A0R3W3K2"/>
<dbReference type="Proteomes" id="UP000282613">
    <property type="component" value="Unassembled WGS sequence"/>
</dbReference>
<feature type="region of interest" description="Disordered" evidence="1">
    <location>
        <begin position="209"/>
        <end position="229"/>
    </location>
</feature>
<protein>
    <submittedName>
        <fullName evidence="5">PRELI/MSF1 domain-containing protein</fullName>
    </submittedName>
</protein>
<dbReference type="PANTHER" id="PTHR11158">
    <property type="entry name" value="MSF1/PX19 RELATED"/>
    <property type="match status" value="1"/>
</dbReference>
<dbReference type="EMBL" id="UYRS01018351">
    <property type="protein sequence ID" value="VDK33528.1"/>
    <property type="molecule type" value="Genomic_DNA"/>
</dbReference>
<dbReference type="InterPro" id="IPR006797">
    <property type="entry name" value="PRELI/MSF1_dom"/>
</dbReference>
<name>A0A0R3W3K2_TAEAS</name>
<dbReference type="STRING" id="60517.A0A0R3W3K2"/>
<dbReference type="PROSITE" id="PS50904">
    <property type="entry name" value="PRELI_MSF1"/>
    <property type="match status" value="1"/>
</dbReference>
<sequence>MAATPFCWSGEFVIKKPWDDVMRAAQLKYPNPFNPNVLTIDIISRSIDKETGVLCTTKLINSSWPMFSSVGELRAVERTEVDPRRRYMLLESNNVDMRGVLKANERLEYEVHPDNPEWTLIRHKVSVDAFRFIAYAALSASENTARSGREALKWVIENRVDHFMCRVPSKIDSSDPSSHLTPISSSFSQGATLSLPLWSRLRSLTVPSLQPKMGPAKANPPSSSSPSPWLRQTCSVSSLPVSLERVVTSFDSFHPIEALGDIRNRVTTDVTVLREQLRRRSQRVIERFSKVDEYVLIM</sequence>
<dbReference type="GO" id="GO:0005758">
    <property type="term" value="C:mitochondrial intermembrane space"/>
    <property type="evidence" value="ECO:0007669"/>
    <property type="project" value="InterPro"/>
</dbReference>
<dbReference type="InterPro" id="IPR037365">
    <property type="entry name" value="Slowmo/Ups"/>
</dbReference>
<dbReference type="Pfam" id="PF04707">
    <property type="entry name" value="PRELI"/>
    <property type="match status" value="1"/>
</dbReference>
<accession>A0A0R3W3K2</accession>
<dbReference type="WBParaSite" id="TASK_0000450101-mRNA-1">
    <property type="protein sequence ID" value="TASK_0000450101-mRNA-1"/>
    <property type="gene ID" value="TASK_0000450101"/>
</dbReference>
<evidence type="ECO:0000313" key="5">
    <source>
        <dbReference type="WBParaSite" id="TASK_0000450101-mRNA-1"/>
    </source>
</evidence>
<gene>
    <name evidence="3" type="ORF">TASK_LOCUS4502</name>
</gene>
<evidence type="ECO:0000256" key="1">
    <source>
        <dbReference type="SAM" id="MobiDB-lite"/>
    </source>
</evidence>
<organism evidence="5">
    <name type="scientific">Taenia asiatica</name>
    <name type="common">Asian tapeworm</name>
    <dbReference type="NCBI Taxonomy" id="60517"/>
    <lineage>
        <taxon>Eukaryota</taxon>
        <taxon>Metazoa</taxon>
        <taxon>Spiralia</taxon>
        <taxon>Lophotrochozoa</taxon>
        <taxon>Platyhelminthes</taxon>
        <taxon>Cestoda</taxon>
        <taxon>Eucestoda</taxon>
        <taxon>Cyclophyllidea</taxon>
        <taxon>Taeniidae</taxon>
        <taxon>Taenia</taxon>
    </lineage>
</organism>
<reference evidence="3 4" key="2">
    <citation type="submission" date="2018-11" db="EMBL/GenBank/DDBJ databases">
        <authorList>
            <consortium name="Pathogen Informatics"/>
        </authorList>
    </citation>
    <scope>NUCLEOTIDE SEQUENCE [LARGE SCALE GENOMIC DNA]</scope>
</reference>
<feature type="domain" description="PRELI/MSF1" evidence="2">
    <location>
        <begin position="5"/>
        <end position="164"/>
    </location>
</feature>
<evidence type="ECO:0000313" key="4">
    <source>
        <dbReference type="Proteomes" id="UP000282613"/>
    </source>
</evidence>
<reference evidence="5" key="1">
    <citation type="submission" date="2017-02" db="UniProtKB">
        <authorList>
            <consortium name="WormBaseParasite"/>
        </authorList>
    </citation>
    <scope>IDENTIFICATION</scope>
</reference>
<evidence type="ECO:0000259" key="2">
    <source>
        <dbReference type="PROSITE" id="PS50904"/>
    </source>
</evidence>
<dbReference type="OrthoDB" id="407630at2759"/>
<evidence type="ECO:0000313" key="3">
    <source>
        <dbReference type="EMBL" id="VDK33528.1"/>
    </source>
</evidence>